<organism evidence="1 2">
    <name type="scientific">Paenibacillus baimaensis</name>
    <dbReference type="NCBI Taxonomy" id="2982185"/>
    <lineage>
        <taxon>Bacteria</taxon>
        <taxon>Bacillati</taxon>
        <taxon>Bacillota</taxon>
        <taxon>Bacilli</taxon>
        <taxon>Bacillales</taxon>
        <taxon>Paenibacillaceae</taxon>
        <taxon>Paenibacillus</taxon>
    </lineage>
</organism>
<keyword evidence="2" id="KW-1185">Reference proteome</keyword>
<dbReference type="EMBL" id="JAOQIO010000094">
    <property type="protein sequence ID" value="MCU6795495.1"/>
    <property type="molecule type" value="Genomic_DNA"/>
</dbReference>
<dbReference type="SUPFAM" id="SSF52047">
    <property type="entry name" value="RNI-like"/>
    <property type="match status" value="1"/>
</dbReference>
<proteinExistence type="predicted"/>
<name>A0ABT2ULF9_9BACL</name>
<dbReference type="RefSeq" id="WP_262686425.1">
    <property type="nucleotide sequence ID" value="NZ_JAOQIO010000094.1"/>
</dbReference>
<dbReference type="InterPro" id="IPR032675">
    <property type="entry name" value="LRR_dom_sf"/>
</dbReference>
<accession>A0ABT2ULF9</accession>
<dbReference type="Proteomes" id="UP001652445">
    <property type="component" value="Unassembled WGS sequence"/>
</dbReference>
<gene>
    <name evidence="1" type="ORF">OB236_25610</name>
</gene>
<dbReference type="Gene3D" id="3.80.10.10">
    <property type="entry name" value="Ribonuclease Inhibitor"/>
    <property type="match status" value="1"/>
</dbReference>
<dbReference type="InterPro" id="IPR047722">
    <property type="entry name" value="STM4015-like"/>
</dbReference>
<reference evidence="1 2" key="1">
    <citation type="submission" date="2022-09" db="EMBL/GenBank/DDBJ databases">
        <authorList>
            <person name="Han X.L."/>
            <person name="Wang Q."/>
            <person name="Lu T."/>
        </authorList>
    </citation>
    <scope>NUCLEOTIDE SEQUENCE [LARGE SCALE GENOMIC DNA]</scope>
    <source>
        <strain evidence="1 2">WQ 127069</strain>
    </source>
</reference>
<protein>
    <submittedName>
        <fullName evidence="1">STM4015 family protein</fullName>
    </submittedName>
</protein>
<evidence type="ECO:0000313" key="2">
    <source>
        <dbReference type="Proteomes" id="UP001652445"/>
    </source>
</evidence>
<sequence length="281" mass="31553">MTEVRLVLDYDDHEQGQTMEKLIEELAVKPESRELHSLIIGSWGDAYENDSSALAQAIIQAREQFPNLTKLFIGDMEGEECEISWIKQSDLTPLLDAYPKLQSFTVQGSEGLRLTQLKHAHLEELIIICGGLPLEVIQDIQTAELPELKKLELYLGVDNYGWNGSLDDLKPFMSKALFPKLTYLGLKNSEIQDEIAIAIADAPILDQLHTLDLSQGTLSDIGAEALLVSSRIQKLSFLNLSYHYMSEAMIKRWKESGIQVDVSDEQGGADEDDWRYPAVTE</sequence>
<comment type="caution">
    <text evidence="1">The sequence shown here is derived from an EMBL/GenBank/DDBJ whole genome shotgun (WGS) entry which is preliminary data.</text>
</comment>
<dbReference type="NCBIfam" id="NF038076">
    <property type="entry name" value="fam_STM4015"/>
    <property type="match status" value="1"/>
</dbReference>
<evidence type="ECO:0000313" key="1">
    <source>
        <dbReference type="EMBL" id="MCU6795495.1"/>
    </source>
</evidence>